<reference evidence="2" key="1">
    <citation type="submission" date="2020-02" db="EMBL/GenBank/DDBJ databases">
        <authorList>
            <person name="Meier V. D."/>
        </authorList>
    </citation>
    <scope>NUCLEOTIDE SEQUENCE</scope>
    <source>
        <strain evidence="2">AVDCRST_MAG18</strain>
    </source>
</reference>
<dbReference type="Gene3D" id="3.10.180.10">
    <property type="entry name" value="2,3-Dihydroxybiphenyl 1,2-Dioxygenase, domain 1"/>
    <property type="match status" value="1"/>
</dbReference>
<dbReference type="PANTHER" id="PTHR36437">
    <property type="entry name" value="GLYOXALASE/BLEOMYCIN RESISTANCE PROTEIN/DIOXYGENASE"/>
    <property type="match status" value="1"/>
</dbReference>
<dbReference type="EMBL" id="CADCWN010000327">
    <property type="protein sequence ID" value="CAA9587389.1"/>
    <property type="molecule type" value="Genomic_DNA"/>
</dbReference>
<protein>
    <recommendedName>
        <fullName evidence="1">VOC domain-containing protein</fullName>
    </recommendedName>
</protein>
<accession>A0A6J4VTJ5</accession>
<proteinExistence type="predicted"/>
<sequence>MMIAYAADNLIPISDADRALDFYINTLGFEKRTDSGQADGSRLIEVAPPGARRSITLARARRPHQGGQGQQFAGIILGTTDIHATYQRLRARGVTFIEPPTAQRAGMLQAQFLDRDGNGLVLVQP</sequence>
<dbReference type="AlphaFoldDB" id="A0A6J4VTJ5"/>
<dbReference type="Pfam" id="PF00903">
    <property type="entry name" value="Glyoxalase"/>
    <property type="match status" value="1"/>
</dbReference>
<dbReference type="InterPro" id="IPR037523">
    <property type="entry name" value="VOC_core"/>
</dbReference>
<name>A0A6J4VTJ5_9BACT</name>
<dbReference type="PROSITE" id="PS51819">
    <property type="entry name" value="VOC"/>
    <property type="match status" value="1"/>
</dbReference>
<dbReference type="InterPro" id="IPR004360">
    <property type="entry name" value="Glyas_Fos-R_dOase_dom"/>
</dbReference>
<evidence type="ECO:0000313" key="2">
    <source>
        <dbReference type="EMBL" id="CAA9587389.1"/>
    </source>
</evidence>
<dbReference type="InterPro" id="IPR029068">
    <property type="entry name" value="Glyas_Bleomycin-R_OHBP_Dase"/>
</dbReference>
<evidence type="ECO:0000259" key="1">
    <source>
        <dbReference type="PROSITE" id="PS51819"/>
    </source>
</evidence>
<feature type="domain" description="VOC" evidence="1">
    <location>
        <begin position="2"/>
        <end position="125"/>
    </location>
</feature>
<organism evidence="2">
    <name type="scientific">uncultured Thermomicrobiales bacterium</name>
    <dbReference type="NCBI Taxonomy" id="1645740"/>
    <lineage>
        <taxon>Bacteria</taxon>
        <taxon>Pseudomonadati</taxon>
        <taxon>Thermomicrobiota</taxon>
        <taxon>Thermomicrobia</taxon>
        <taxon>Thermomicrobiales</taxon>
        <taxon>environmental samples</taxon>
    </lineage>
</organism>
<gene>
    <name evidence="2" type="ORF">AVDCRST_MAG18-4117</name>
</gene>
<dbReference type="PANTHER" id="PTHR36437:SF2">
    <property type="entry name" value="GLYOXALASE_BLEOMYCIN RESISTANCE PROTEIN_DIOXYGENASE"/>
    <property type="match status" value="1"/>
</dbReference>
<dbReference type="SUPFAM" id="SSF54593">
    <property type="entry name" value="Glyoxalase/Bleomycin resistance protein/Dihydroxybiphenyl dioxygenase"/>
    <property type="match status" value="1"/>
</dbReference>